<reference evidence="2" key="1">
    <citation type="submission" date="2021-06" db="EMBL/GenBank/DDBJ databases">
        <authorList>
            <person name="Hodson N. C."/>
            <person name="Mongue J. A."/>
            <person name="Jaron S. K."/>
        </authorList>
    </citation>
    <scope>NUCLEOTIDE SEQUENCE</scope>
</reference>
<evidence type="ECO:0000256" key="1">
    <source>
        <dbReference type="SAM" id="Phobius"/>
    </source>
</evidence>
<sequence length="177" mass="20621">MRMLIAPEGYKLIDMTLLPVALLAALLSLYNAVALLIYYPQGTVLVFNELYNGTDEPVKFRWLKYTFQELFTIFSFPTVYLGWSMMFPLIALDPTSPFFVGSICNLDSIWRTVFFWALEVFLVYFIGGPLTLSIFMQLSMFVQASSEIKIKFRNWETKKIWQMIGYGRLFKHVVVFV</sequence>
<feature type="transmembrane region" description="Helical" evidence="1">
    <location>
        <begin position="113"/>
        <end position="136"/>
    </location>
</feature>
<dbReference type="EMBL" id="CAJVCH010091824">
    <property type="protein sequence ID" value="CAG7722712.1"/>
    <property type="molecule type" value="Genomic_DNA"/>
</dbReference>
<dbReference type="AlphaFoldDB" id="A0A8J2JNY1"/>
<protein>
    <submittedName>
        <fullName evidence="2">Uncharacterized protein</fullName>
    </submittedName>
</protein>
<evidence type="ECO:0000313" key="3">
    <source>
        <dbReference type="Proteomes" id="UP000708208"/>
    </source>
</evidence>
<feature type="transmembrane region" description="Helical" evidence="1">
    <location>
        <begin position="70"/>
        <end position="92"/>
    </location>
</feature>
<keyword evidence="1" id="KW-1133">Transmembrane helix</keyword>
<evidence type="ECO:0000313" key="2">
    <source>
        <dbReference type="EMBL" id="CAG7722712.1"/>
    </source>
</evidence>
<keyword evidence="1" id="KW-0472">Membrane</keyword>
<gene>
    <name evidence="2" type="ORF">AFUS01_LOCUS11831</name>
</gene>
<feature type="transmembrane region" description="Helical" evidence="1">
    <location>
        <begin position="12"/>
        <end position="39"/>
    </location>
</feature>
<name>A0A8J2JNY1_9HEXA</name>
<keyword evidence="1" id="KW-0812">Transmembrane</keyword>
<proteinExistence type="predicted"/>
<dbReference type="Proteomes" id="UP000708208">
    <property type="component" value="Unassembled WGS sequence"/>
</dbReference>
<accession>A0A8J2JNY1</accession>
<comment type="caution">
    <text evidence="2">The sequence shown here is derived from an EMBL/GenBank/DDBJ whole genome shotgun (WGS) entry which is preliminary data.</text>
</comment>
<organism evidence="2 3">
    <name type="scientific">Allacma fusca</name>
    <dbReference type="NCBI Taxonomy" id="39272"/>
    <lineage>
        <taxon>Eukaryota</taxon>
        <taxon>Metazoa</taxon>
        <taxon>Ecdysozoa</taxon>
        <taxon>Arthropoda</taxon>
        <taxon>Hexapoda</taxon>
        <taxon>Collembola</taxon>
        <taxon>Symphypleona</taxon>
        <taxon>Sminthuridae</taxon>
        <taxon>Allacma</taxon>
    </lineage>
</organism>
<keyword evidence="3" id="KW-1185">Reference proteome</keyword>